<dbReference type="GO" id="GO:0004664">
    <property type="term" value="F:prephenate dehydratase activity"/>
    <property type="evidence" value="ECO:0007669"/>
    <property type="project" value="UniProtKB-EC"/>
</dbReference>
<dbReference type="PANTHER" id="PTHR21022">
    <property type="entry name" value="PREPHENATE DEHYDRATASE P PROTEIN"/>
    <property type="match status" value="1"/>
</dbReference>
<dbReference type="GO" id="GO:0009094">
    <property type="term" value="P:L-phenylalanine biosynthetic process"/>
    <property type="evidence" value="ECO:0007669"/>
    <property type="project" value="UniProtKB-KW"/>
</dbReference>
<dbReference type="SUPFAM" id="SSF53850">
    <property type="entry name" value="Periplasmic binding protein-like II"/>
    <property type="match status" value="1"/>
</dbReference>
<dbReference type="PROSITE" id="PS51671">
    <property type="entry name" value="ACT"/>
    <property type="match status" value="1"/>
</dbReference>
<evidence type="ECO:0000313" key="12">
    <source>
        <dbReference type="Proteomes" id="UP001317532"/>
    </source>
</evidence>
<dbReference type="InterPro" id="IPR045865">
    <property type="entry name" value="ACT-like_dom_sf"/>
</dbReference>
<dbReference type="InterPro" id="IPR002912">
    <property type="entry name" value="ACT_dom"/>
</dbReference>
<dbReference type="AlphaFoldDB" id="A0AAN1XUM4"/>
<dbReference type="GO" id="GO:0005737">
    <property type="term" value="C:cytoplasm"/>
    <property type="evidence" value="ECO:0007669"/>
    <property type="project" value="TreeGrafter"/>
</dbReference>
<evidence type="ECO:0000313" key="11">
    <source>
        <dbReference type="EMBL" id="BDE05792.1"/>
    </source>
</evidence>
<evidence type="ECO:0000256" key="6">
    <source>
        <dbReference type="ARBA" id="ARBA00023222"/>
    </source>
</evidence>
<proteinExistence type="predicted"/>
<evidence type="ECO:0000256" key="7">
    <source>
        <dbReference type="ARBA" id="ARBA00023239"/>
    </source>
</evidence>
<comment type="pathway">
    <text evidence="1">Amino-acid biosynthesis; L-phenylalanine biosynthesis; phenylpyruvate from prephenate: step 1/1.</text>
</comment>
<name>A0AAN1XUM4_UNVUL</name>
<organism evidence="11 12">
    <name type="scientific">Vulcanimicrobium alpinum</name>
    <dbReference type="NCBI Taxonomy" id="3016050"/>
    <lineage>
        <taxon>Bacteria</taxon>
        <taxon>Bacillati</taxon>
        <taxon>Vulcanimicrobiota</taxon>
        <taxon>Vulcanimicrobiia</taxon>
        <taxon>Vulcanimicrobiales</taxon>
        <taxon>Vulcanimicrobiaceae</taxon>
        <taxon>Vulcanimicrobium</taxon>
    </lineage>
</organism>
<sequence>MPTVGYQGHPGAFSDVAARRLVPDAETRGYPSFDATAIALAKGEVDFAVLPVENAIAGPVPRNYELLWEHPDLRIVEETTLPVELCLVGVGGAHEDRIAEVRSHPVALEQVRALIEAHGWRRSTSTDTAGAVKEIVRLNDPSVAAIGPALAAEIYGGRILARNVQDEAENYTRFFLLSRSPAAAPSDRACIGIAVDDRPGSLRDALSAFADRAIDLRFLIARPDRKVPFRYRFFVELTGVDDARLTAALAAIGGDQRLLGRY</sequence>
<dbReference type="CDD" id="cd04905">
    <property type="entry name" value="ACT_CM-PDT"/>
    <property type="match status" value="1"/>
</dbReference>
<evidence type="ECO:0000256" key="4">
    <source>
        <dbReference type="ARBA" id="ARBA00022605"/>
    </source>
</evidence>
<dbReference type="PANTHER" id="PTHR21022:SF19">
    <property type="entry name" value="PREPHENATE DEHYDRATASE-RELATED"/>
    <property type="match status" value="1"/>
</dbReference>
<feature type="domain" description="ACT" evidence="10">
    <location>
        <begin position="190"/>
        <end position="262"/>
    </location>
</feature>
<keyword evidence="6" id="KW-0584">Phenylalanine biosynthesis</keyword>
<comment type="catalytic activity">
    <reaction evidence="8">
        <text>prephenate + H(+) = 3-phenylpyruvate + CO2 + H2O</text>
        <dbReference type="Rhea" id="RHEA:21648"/>
        <dbReference type="ChEBI" id="CHEBI:15377"/>
        <dbReference type="ChEBI" id="CHEBI:15378"/>
        <dbReference type="ChEBI" id="CHEBI:16526"/>
        <dbReference type="ChEBI" id="CHEBI:18005"/>
        <dbReference type="ChEBI" id="CHEBI:29934"/>
        <dbReference type="EC" id="4.2.1.51"/>
    </reaction>
</comment>
<dbReference type="SUPFAM" id="SSF55021">
    <property type="entry name" value="ACT-like"/>
    <property type="match status" value="1"/>
</dbReference>
<keyword evidence="4" id="KW-0028">Amino-acid biosynthesis</keyword>
<dbReference type="KEGG" id="vab:WPS_10680"/>
<dbReference type="Proteomes" id="UP001317532">
    <property type="component" value="Chromosome"/>
</dbReference>
<evidence type="ECO:0000259" key="10">
    <source>
        <dbReference type="PROSITE" id="PS51671"/>
    </source>
</evidence>
<evidence type="ECO:0000256" key="5">
    <source>
        <dbReference type="ARBA" id="ARBA00023141"/>
    </source>
</evidence>
<evidence type="ECO:0000259" key="9">
    <source>
        <dbReference type="PROSITE" id="PS51171"/>
    </source>
</evidence>
<protein>
    <recommendedName>
        <fullName evidence="3">Prephenate dehydratase</fullName>
        <ecNumber evidence="2">4.2.1.51</ecNumber>
    </recommendedName>
</protein>
<dbReference type="EMBL" id="AP025523">
    <property type="protein sequence ID" value="BDE05792.1"/>
    <property type="molecule type" value="Genomic_DNA"/>
</dbReference>
<dbReference type="InterPro" id="IPR001086">
    <property type="entry name" value="Preph_deHydtase"/>
</dbReference>
<dbReference type="Gene3D" id="3.30.70.260">
    <property type="match status" value="1"/>
</dbReference>
<dbReference type="EC" id="4.2.1.51" evidence="2"/>
<evidence type="ECO:0000256" key="2">
    <source>
        <dbReference type="ARBA" id="ARBA00013147"/>
    </source>
</evidence>
<dbReference type="Pfam" id="PF01842">
    <property type="entry name" value="ACT"/>
    <property type="match status" value="1"/>
</dbReference>
<dbReference type="Pfam" id="PF00800">
    <property type="entry name" value="PDT"/>
    <property type="match status" value="1"/>
</dbReference>
<dbReference type="RefSeq" id="WP_317996814.1">
    <property type="nucleotide sequence ID" value="NZ_AP025523.1"/>
</dbReference>
<feature type="domain" description="Prephenate dehydratase" evidence="9">
    <location>
        <begin position="3"/>
        <end position="179"/>
    </location>
</feature>
<reference evidence="11 12" key="1">
    <citation type="journal article" date="2022" name="ISME Commun">
        <title>Vulcanimicrobium alpinus gen. nov. sp. nov., the first cultivated representative of the candidate phylum 'Eremiobacterota', is a metabolically versatile aerobic anoxygenic phototroph.</title>
        <authorList>
            <person name="Yabe S."/>
            <person name="Muto K."/>
            <person name="Abe K."/>
            <person name="Yokota A."/>
            <person name="Staudigel H."/>
            <person name="Tebo B.M."/>
        </authorList>
    </citation>
    <scope>NUCLEOTIDE SEQUENCE [LARGE SCALE GENOMIC DNA]</scope>
    <source>
        <strain evidence="11 12">WC8-2</strain>
    </source>
</reference>
<dbReference type="PROSITE" id="PS51171">
    <property type="entry name" value="PREPHENATE_DEHYDR_3"/>
    <property type="match status" value="1"/>
</dbReference>
<evidence type="ECO:0000256" key="3">
    <source>
        <dbReference type="ARBA" id="ARBA00021872"/>
    </source>
</evidence>
<dbReference type="Gene3D" id="3.40.190.10">
    <property type="entry name" value="Periplasmic binding protein-like II"/>
    <property type="match status" value="2"/>
</dbReference>
<keyword evidence="7" id="KW-0456">Lyase</keyword>
<keyword evidence="12" id="KW-1185">Reference proteome</keyword>
<dbReference type="CDD" id="cd13631">
    <property type="entry name" value="PBP2_Ct-PDT_like"/>
    <property type="match status" value="1"/>
</dbReference>
<accession>A0AAN1XUM4</accession>
<evidence type="ECO:0000256" key="1">
    <source>
        <dbReference type="ARBA" id="ARBA00004741"/>
    </source>
</evidence>
<evidence type="ECO:0000256" key="8">
    <source>
        <dbReference type="ARBA" id="ARBA00047848"/>
    </source>
</evidence>
<gene>
    <name evidence="11" type="primary">pheA</name>
    <name evidence="11" type="ORF">WPS_10680</name>
</gene>
<keyword evidence="5" id="KW-0057">Aromatic amino acid biosynthesis</keyword>